<dbReference type="GO" id="GO:0012505">
    <property type="term" value="C:endomembrane system"/>
    <property type="evidence" value="ECO:0007669"/>
    <property type="project" value="UniProtKB-SubCell"/>
</dbReference>
<comment type="subcellular location">
    <subcellularLocation>
        <location evidence="1">Endomembrane system</location>
        <topology evidence="1">Multi-pass membrane protein</topology>
    </subcellularLocation>
</comment>
<evidence type="ECO:0008006" key="12">
    <source>
        <dbReference type="Google" id="ProtNLM"/>
    </source>
</evidence>
<protein>
    <recommendedName>
        <fullName evidence="12">Protein-S-isoprenylcysteine O-methyltransferase</fullName>
    </recommendedName>
</protein>
<evidence type="ECO:0000313" key="11">
    <source>
        <dbReference type="Proteomes" id="UP000751190"/>
    </source>
</evidence>
<evidence type="ECO:0000256" key="2">
    <source>
        <dbReference type="ARBA" id="ARBA00022516"/>
    </source>
</evidence>
<evidence type="ECO:0000256" key="7">
    <source>
        <dbReference type="ARBA" id="ARBA00023209"/>
    </source>
</evidence>
<keyword evidence="4 9" id="KW-1133">Transmembrane helix</keyword>
<accession>A0A8J5X3A4</accession>
<evidence type="ECO:0000256" key="6">
    <source>
        <dbReference type="ARBA" id="ARBA00023136"/>
    </source>
</evidence>
<comment type="caution">
    <text evidence="10">The sequence shown here is derived from an EMBL/GenBank/DDBJ whole genome shotgun (WGS) entry which is preliminary data.</text>
</comment>
<feature type="transmembrane region" description="Helical" evidence="9">
    <location>
        <begin position="36"/>
        <end position="61"/>
    </location>
</feature>
<evidence type="ECO:0000256" key="3">
    <source>
        <dbReference type="ARBA" id="ARBA00022692"/>
    </source>
</evidence>
<dbReference type="PANTHER" id="PTHR12714:SF24">
    <property type="entry name" value="SLR1182 PROTEIN"/>
    <property type="match status" value="1"/>
</dbReference>
<sequence length="188" mass="20240">MPMIDMERDALPVGSKLDIGAFGCCGEDILLLPPFALLLSLALGGAVHGALLGAGVASGWLPSPADLLLFRGPTFAGLFLVVCALEASAFTLLMKKKTNPGFAPVNGLATDGIYHVTRNPMYVGMVTLSLAVAVLANSFPLLCTSFALFMYLHLGVIRVEERMLVRMFGEEYVAFQRRTPRWLVPHVC</sequence>
<keyword evidence="7" id="KW-0594">Phospholipid biosynthesis</keyword>
<dbReference type="Pfam" id="PF04191">
    <property type="entry name" value="PEMT"/>
    <property type="match status" value="1"/>
</dbReference>
<dbReference type="PANTHER" id="PTHR12714">
    <property type="entry name" value="PROTEIN-S ISOPRENYLCYSTEINE O-METHYLTRANSFERASE"/>
    <property type="match status" value="1"/>
</dbReference>
<dbReference type="Proteomes" id="UP000751190">
    <property type="component" value="Unassembled WGS sequence"/>
</dbReference>
<keyword evidence="3 9" id="KW-0812">Transmembrane</keyword>
<keyword evidence="11" id="KW-1185">Reference proteome</keyword>
<dbReference type="InterPro" id="IPR007318">
    <property type="entry name" value="Phopholipid_MeTrfase"/>
</dbReference>
<feature type="transmembrane region" description="Helical" evidence="9">
    <location>
        <begin position="128"/>
        <end position="154"/>
    </location>
</feature>
<evidence type="ECO:0000256" key="5">
    <source>
        <dbReference type="ARBA" id="ARBA00023098"/>
    </source>
</evidence>
<reference evidence="10" key="1">
    <citation type="submission" date="2021-05" db="EMBL/GenBank/DDBJ databases">
        <title>The genome of the haptophyte Pavlova lutheri (Diacronema luteri, Pavlovales) - a model for lipid biosynthesis in eukaryotic algae.</title>
        <authorList>
            <person name="Hulatt C.J."/>
            <person name="Posewitz M.C."/>
        </authorList>
    </citation>
    <scope>NUCLEOTIDE SEQUENCE</scope>
    <source>
        <strain evidence="10">NIVA-4/92</strain>
    </source>
</reference>
<evidence type="ECO:0000256" key="1">
    <source>
        <dbReference type="ARBA" id="ARBA00004127"/>
    </source>
</evidence>
<dbReference type="UniPathway" id="UPA00753"/>
<dbReference type="OrthoDB" id="422086at2759"/>
<evidence type="ECO:0000313" key="10">
    <source>
        <dbReference type="EMBL" id="KAG8459821.1"/>
    </source>
</evidence>
<keyword evidence="8" id="KW-1208">Phospholipid metabolism</keyword>
<organism evidence="10 11">
    <name type="scientific">Diacronema lutheri</name>
    <name type="common">Unicellular marine alga</name>
    <name type="synonym">Monochrysis lutheri</name>
    <dbReference type="NCBI Taxonomy" id="2081491"/>
    <lineage>
        <taxon>Eukaryota</taxon>
        <taxon>Haptista</taxon>
        <taxon>Haptophyta</taxon>
        <taxon>Pavlovophyceae</taxon>
        <taxon>Pavlovales</taxon>
        <taxon>Pavlovaceae</taxon>
        <taxon>Diacronema</taxon>
    </lineage>
</organism>
<keyword evidence="2" id="KW-0444">Lipid biosynthesis</keyword>
<evidence type="ECO:0000256" key="9">
    <source>
        <dbReference type="SAM" id="Phobius"/>
    </source>
</evidence>
<dbReference type="GO" id="GO:0016740">
    <property type="term" value="F:transferase activity"/>
    <property type="evidence" value="ECO:0007669"/>
    <property type="project" value="UniProtKB-ARBA"/>
</dbReference>
<keyword evidence="5" id="KW-0443">Lipid metabolism</keyword>
<proteinExistence type="predicted"/>
<dbReference type="EMBL" id="JAGTXO010000037">
    <property type="protein sequence ID" value="KAG8459821.1"/>
    <property type="molecule type" value="Genomic_DNA"/>
</dbReference>
<dbReference type="Gene3D" id="1.20.120.1630">
    <property type="match status" value="1"/>
</dbReference>
<dbReference type="AlphaFoldDB" id="A0A8J5X3A4"/>
<gene>
    <name evidence="10" type="ORF">KFE25_014384</name>
</gene>
<keyword evidence="6 9" id="KW-0472">Membrane</keyword>
<dbReference type="GO" id="GO:0006656">
    <property type="term" value="P:phosphatidylcholine biosynthetic process"/>
    <property type="evidence" value="ECO:0007669"/>
    <property type="project" value="UniProtKB-UniPathway"/>
</dbReference>
<evidence type="ECO:0000256" key="4">
    <source>
        <dbReference type="ARBA" id="ARBA00022989"/>
    </source>
</evidence>
<feature type="transmembrane region" description="Helical" evidence="9">
    <location>
        <begin position="73"/>
        <end position="94"/>
    </location>
</feature>
<name>A0A8J5X3A4_DIALT</name>
<evidence type="ECO:0000256" key="8">
    <source>
        <dbReference type="ARBA" id="ARBA00023264"/>
    </source>
</evidence>